<organism evidence="8 9">
    <name type="scientific">Coniochaeta hoffmannii</name>
    <dbReference type="NCBI Taxonomy" id="91930"/>
    <lineage>
        <taxon>Eukaryota</taxon>
        <taxon>Fungi</taxon>
        <taxon>Dikarya</taxon>
        <taxon>Ascomycota</taxon>
        <taxon>Pezizomycotina</taxon>
        <taxon>Sordariomycetes</taxon>
        <taxon>Sordariomycetidae</taxon>
        <taxon>Coniochaetales</taxon>
        <taxon>Coniochaetaceae</taxon>
        <taxon>Coniochaeta</taxon>
    </lineage>
</organism>
<evidence type="ECO:0000256" key="1">
    <source>
        <dbReference type="ARBA" id="ARBA00001961"/>
    </source>
</evidence>
<keyword evidence="3" id="KW-0223">Dioxygenase</keyword>
<evidence type="ECO:0000256" key="2">
    <source>
        <dbReference type="ARBA" id="ARBA00022723"/>
    </source>
</evidence>
<dbReference type="EMBL" id="JANBVN010000128">
    <property type="protein sequence ID" value="KAJ9141635.1"/>
    <property type="molecule type" value="Genomic_DNA"/>
</dbReference>
<dbReference type="SMART" id="SM00702">
    <property type="entry name" value="P4Hc"/>
    <property type="match status" value="1"/>
</dbReference>
<evidence type="ECO:0000256" key="6">
    <source>
        <dbReference type="SAM" id="MobiDB-lite"/>
    </source>
</evidence>
<evidence type="ECO:0000313" key="9">
    <source>
        <dbReference type="Proteomes" id="UP001174691"/>
    </source>
</evidence>
<sequence length="317" mass="35791">MFKSVFSRFTGTDATPEPPANMIKKEIKPHPSGIQPGKAFQTNYTNNPVIIPDDFLTTTPPDAQPLTIEQIDFSTTVLPEYAGCYAAVLDNVISPSECETLLKLAEASVPASEQGERGDAWQPALVNIGGGFEVLSPEYRNSDRIIWDQQTVLDRLWDRCLAVPGLRQKLEVVEQDVVVLGPSRSGRVQRWEFRRLNDRMRFLRYGRGQFFRPHCDAAYREPGKDVKTLFTVHLYLNHSKQTVGEEAELQGGATSFLSRDEKRKMDVDPKAGRVLIFQHRNLYHSGDDVVSGIKYTMRTDIMYELVPVPQDSSAQDE</sequence>
<dbReference type="InterPro" id="IPR045054">
    <property type="entry name" value="P4HA-like"/>
</dbReference>
<dbReference type="InterPro" id="IPR044862">
    <property type="entry name" value="Pro_4_hyd_alph_FE2OG_OXY"/>
</dbReference>
<evidence type="ECO:0000313" key="8">
    <source>
        <dbReference type="EMBL" id="KAJ9141635.1"/>
    </source>
</evidence>
<dbReference type="Pfam" id="PF13640">
    <property type="entry name" value="2OG-FeII_Oxy_3"/>
    <property type="match status" value="1"/>
</dbReference>
<dbReference type="GO" id="GO:0005506">
    <property type="term" value="F:iron ion binding"/>
    <property type="evidence" value="ECO:0007669"/>
    <property type="project" value="InterPro"/>
</dbReference>
<dbReference type="GO" id="GO:0004656">
    <property type="term" value="F:procollagen-proline 4-dioxygenase activity"/>
    <property type="evidence" value="ECO:0007669"/>
    <property type="project" value="TreeGrafter"/>
</dbReference>
<gene>
    <name evidence="8" type="ORF">NKR19_g7379</name>
</gene>
<protein>
    <submittedName>
        <fullName evidence="8">Oxidoreductase domain-containing protein</fullName>
    </submittedName>
</protein>
<name>A0AA38RSK9_9PEZI</name>
<feature type="domain" description="Prolyl 4-hydroxylase alpha subunit" evidence="7">
    <location>
        <begin position="84"/>
        <end position="302"/>
    </location>
</feature>
<dbReference type="GO" id="GO:0031418">
    <property type="term" value="F:L-ascorbic acid binding"/>
    <property type="evidence" value="ECO:0007669"/>
    <property type="project" value="InterPro"/>
</dbReference>
<dbReference type="SUPFAM" id="SSF51197">
    <property type="entry name" value="Clavaminate synthase-like"/>
    <property type="match status" value="1"/>
</dbReference>
<dbReference type="PANTHER" id="PTHR10869:SF241">
    <property type="entry name" value="FE2OG DIOXYGENASE DOMAIN-CONTAINING PROTEIN"/>
    <property type="match status" value="1"/>
</dbReference>
<comment type="cofactor">
    <cofactor evidence="1">
        <name>L-ascorbate</name>
        <dbReference type="ChEBI" id="CHEBI:38290"/>
    </cofactor>
</comment>
<dbReference type="InterPro" id="IPR006620">
    <property type="entry name" value="Pro_4_hyd_alph"/>
</dbReference>
<dbReference type="PANTHER" id="PTHR10869">
    <property type="entry name" value="PROLYL 4-HYDROXYLASE ALPHA SUBUNIT"/>
    <property type="match status" value="1"/>
</dbReference>
<evidence type="ECO:0000256" key="3">
    <source>
        <dbReference type="ARBA" id="ARBA00022964"/>
    </source>
</evidence>
<feature type="region of interest" description="Disordered" evidence="6">
    <location>
        <begin position="1"/>
        <end position="21"/>
    </location>
</feature>
<evidence type="ECO:0000259" key="7">
    <source>
        <dbReference type="SMART" id="SM00702"/>
    </source>
</evidence>
<dbReference type="AlphaFoldDB" id="A0AA38RSK9"/>
<evidence type="ECO:0000256" key="5">
    <source>
        <dbReference type="ARBA" id="ARBA00023004"/>
    </source>
</evidence>
<evidence type="ECO:0000256" key="4">
    <source>
        <dbReference type="ARBA" id="ARBA00023002"/>
    </source>
</evidence>
<dbReference type="Proteomes" id="UP001174691">
    <property type="component" value="Unassembled WGS sequence"/>
</dbReference>
<keyword evidence="2" id="KW-0479">Metal-binding</keyword>
<keyword evidence="9" id="KW-1185">Reference proteome</keyword>
<comment type="caution">
    <text evidence="8">The sequence shown here is derived from an EMBL/GenBank/DDBJ whole genome shotgun (WGS) entry which is preliminary data.</text>
</comment>
<dbReference type="Gene3D" id="2.60.120.620">
    <property type="entry name" value="q2cbj1_9rhob like domain"/>
    <property type="match status" value="1"/>
</dbReference>
<accession>A0AA38RSK9</accession>
<keyword evidence="5" id="KW-0408">Iron</keyword>
<reference evidence="8" key="1">
    <citation type="submission" date="2022-07" db="EMBL/GenBank/DDBJ databases">
        <title>Fungi with potential for degradation of polypropylene.</title>
        <authorList>
            <person name="Gostincar C."/>
        </authorList>
    </citation>
    <scope>NUCLEOTIDE SEQUENCE</scope>
    <source>
        <strain evidence="8">EXF-13287</strain>
    </source>
</reference>
<proteinExistence type="predicted"/>
<keyword evidence="4" id="KW-0560">Oxidoreductase</keyword>
<dbReference type="GO" id="GO:0005783">
    <property type="term" value="C:endoplasmic reticulum"/>
    <property type="evidence" value="ECO:0007669"/>
    <property type="project" value="TreeGrafter"/>
</dbReference>